<reference evidence="8 10" key="2">
    <citation type="journal article" date="2013" name="Nature">
        <title>Insights into bilaterian evolution from three spiralian genomes.</title>
        <authorList>
            <person name="Simakov O."/>
            <person name="Marletaz F."/>
            <person name="Cho S.J."/>
            <person name="Edsinger-Gonzales E."/>
            <person name="Havlak P."/>
            <person name="Hellsten U."/>
            <person name="Kuo D.H."/>
            <person name="Larsson T."/>
            <person name="Lv J."/>
            <person name="Arendt D."/>
            <person name="Savage R."/>
            <person name="Osoegawa K."/>
            <person name="de Jong P."/>
            <person name="Grimwood J."/>
            <person name="Chapman J.A."/>
            <person name="Shapiro H."/>
            <person name="Aerts A."/>
            <person name="Otillar R.P."/>
            <person name="Terry A.Y."/>
            <person name="Boore J.L."/>
            <person name="Grigoriev I.V."/>
            <person name="Lindberg D.R."/>
            <person name="Seaver E.C."/>
            <person name="Weisblat D.A."/>
            <person name="Putnam N.H."/>
            <person name="Rokhsar D.S."/>
        </authorList>
    </citation>
    <scope>NUCLEOTIDE SEQUENCE</scope>
</reference>
<comment type="similarity">
    <text evidence="1">Belongs to the NMT family.</text>
</comment>
<dbReference type="KEGG" id="hro:HELRODRAFT_81102"/>
<dbReference type="HOGENOM" id="CLU_069047_0_0_1"/>
<evidence type="ECO:0000256" key="2">
    <source>
        <dbReference type="ARBA" id="ARBA00012923"/>
    </source>
</evidence>
<evidence type="ECO:0000259" key="7">
    <source>
        <dbReference type="Pfam" id="PF01233"/>
    </source>
</evidence>
<dbReference type="GO" id="GO:0004379">
    <property type="term" value="F:glycylpeptide N-tetradecanoyltransferase activity"/>
    <property type="evidence" value="ECO:0007669"/>
    <property type="project" value="UniProtKB-EC"/>
</dbReference>
<dbReference type="InterPro" id="IPR016181">
    <property type="entry name" value="Acyl_CoA_acyltransferase"/>
</dbReference>
<dbReference type="EnsemblMetazoa" id="HelroT81102">
    <property type="protein sequence ID" value="HelroP81102"/>
    <property type="gene ID" value="HelroG81102"/>
</dbReference>
<feature type="region of interest" description="Disordered" evidence="6">
    <location>
        <begin position="1"/>
        <end position="33"/>
    </location>
</feature>
<evidence type="ECO:0000313" key="10">
    <source>
        <dbReference type="Proteomes" id="UP000015101"/>
    </source>
</evidence>
<evidence type="ECO:0000256" key="3">
    <source>
        <dbReference type="ARBA" id="ARBA00022679"/>
    </source>
</evidence>
<dbReference type="InterPro" id="IPR022678">
    <property type="entry name" value="NMT_CS"/>
</dbReference>
<dbReference type="Pfam" id="PF01233">
    <property type="entry name" value="NMT"/>
    <property type="match status" value="1"/>
</dbReference>
<dbReference type="FunFam" id="3.40.630.30:FF:000042">
    <property type="entry name" value="Glycylpeptide N-tetradecanoyltransferase"/>
    <property type="match status" value="1"/>
</dbReference>
<dbReference type="RefSeq" id="XP_009019103.1">
    <property type="nucleotide sequence ID" value="XM_009020855.1"/>
</dbReference>
<reference evidence="10" key="1">
    <citation type="submission" date="2012-12" db="EMBL/GenBank/DDBJ databases">
        <authorList>
            <person name="Hellsten U."/>
            <person name="Grimwood J."/>
            <person name="Chapman J.A."/>
            <person name="Shapiro H."/>
            <person name="Aerts A."/>
            <person name="Otillar R.P."/>
            <person name="Terry A.Y."/>
            <person name="Boore J.L."/>
            <person name="Simakov O."/>
            <person name="Marletaz F."/>
            <person name="Cho S.-J."/>
            <person name="Edsinger-Gonzales E."/>
            <person name="Havlak P."/>
            <person name="Kuo D.-H."/>
            <person name="Larsson T."/>
            <person name="Lv J."/>
            <person name="Arendt D."/>
            <person name="Savage R."/>
            <person name="Osoegawa K."/>
            <person name="de Jong P."/>
            <person name="Lindberg D.R."/>
            <person name="Seaver E.C."/>
            <person name="Weisblat D.A."/>
            <person name="Putnam N.H."/>
            <person name="Grigoriev I.V."/>
            <person name="Rokhsar D.S."/>
        </authorList>
    </citation>
    <scope>NUCLEOTIDE SEQUENCE</scope>
</reference>
<organism evidence="9 10">
    <name type="scientific">Helobdella robusta</name>
    <name type="common">Californian leech</name>
    <dbReference type="NCBI Taxonomy" id="6412"/>
    <lineage>
        <taxon>Eukaryota</taxon>
        <taxon>Metazoa</taxon>
        <taxon>Spiralia</taxon>
        <taxon>Lophotrochozoa</taxon>
        <taxon>Annelida</taxon>
        <taxon>Clitellata</taxon>
        <taxon>Hirudinea</taxon>
        <taxon>Rhynchobdellida</taxon>
        <taxon>Glossiphoniidae</taxon>
        <taxon>Helobdella</taxon>
    </lineage>
</organism>
<evidence type="ECO:0000256" key="1">
    <source>
        <dbReference type="ARBA" id="ARBA00009469"/>
    </source>
</evidence>
<sequence length="289" mass="33230">GEDGSLLKKKSKKKKKGKDANAIHKSSEESDGPILDCESKVINNSLNTNQMDPVCKAVDLLKISHATPKSIDEAKKKHYQFWDTQPVPKFDEKIEEHGPIDVEKTIDEIRKEPYSLPAGFVWDNVDINNPVVLKEVYTLLNENYVEDDDNMFRFDYSPDFLHWALQPPGWKPEWHIGVRVQKSSKLIGFISAIPAHIRVYHHKQLMVEINFLCVHKKLRAKRVAPVLIREVTRRVNCFGIFQAVYTAGVVLPKPVSSCRFLLLLFIIAYFSALRFCSGADLMYYLRPQF</sequence>
<dbReference type="Gene3D" id="3.40.630.170">
    <property type="match status" value="1"/>
</dbReference>
<dbReference type="Proteomes" id="UP000015101">
    <property type="component" value="Unassembled WGS sequence"/>
</dbReference>
<feature type="domain" description="Glycylpeptide N-tetradecanoyltransferase N-terminal" evidence="7">
    <location>
        <begin position="99"/>
        <end position="258"/>
    </location>
</feature>
<name>T1G492_HELRO</name>
<dbReference type="InterPro" id="IPR022676">
    <property type="entry name" value="NMT_N"/>
</dbReference>
<dbReference type="EC" id="2.3.1.97" evidence="2"/>
<dbReference type="SUPFAM" id="SSF55729">
    <property type="entry name" value="Acyl-CoA N-acyltransferases (Nat)"/>
    <property type="match status" value="1"/>
</dbReference>
<dbReference type="STRING" id="6412.T1G492"/>
<dbReference type="OMA" id="KDANAIH"/>
<dbReference type="PANTHER" id="PTHR11377:SF5">
    <property type="entry name" value="GLYCYLPEPTIDE N-TETRADECANOYLTRANSFERASE"/>
    <property type="match status" value="1"/>
</dbReference>
<evidence type="ECO:0000256" key="6">
    <source>
        <dbReference type="SAM" id="MobiDB-lite"/>
    </source>
</evidence>
<evidence type="ECO:0000256" key="4">
    <source>
        <dbReference type="ARBA" id="ARBA00023315"/>
    </source>
</evidence>
<proteinExistence type="inferred from homology"/>
<protein>
    <recommendedName>
        <fullName evidence="2">glycylpeptide N-tetradecanoyltransferase</fullName>
        <ecNumber evidence="2">2.3.1.97</ecNumber>
    </recommendedName>
    <alternativeName>
        <fullName evidence="5">Myristoyl-CoA:protein N-myristoyltransferase</fullName>
    </alternativeName>
</protein>
<evidence type="ECO:0000313" key="9">
    <source>
        <dbReference type="EnsemblMetazoa" id="HelroP81102"/>
    </source>
</evidence>
<keyword evidence="3" id="KW-0808">Transferase</keyword>
<dbReference type="OrthoDB" id="60315at2759"/>
<dbReference type="CTD" id="20215890"/>
<dbReference type="EMBL" id="AMQM01004892">
    <property type="status" value="NOT_ANNOTATED_CDS"/>
    <property type="molecule type" value="Genomic_DNA"/>
</dbReference>
<dbReference type="PROSITE" id="PS00975">
    <property type="entry name" value="NMT_1"/>
    <property type="match status" value="1"/>
</dbReference>
<gene>
    <name evidence="9" type="primary">20215890</name>
    <name evidence="8" type="ORF">HELRODRAFT_81102</name>
</gene>
<keyword evidence="10" id="KW-1185">Reference proteome</keyword>
<feature type="compositionally biased region" description="Basic and acidic residues" evidence="6">
    <location>
        <begin position="18"/>
        <end position="28"/>
    </location>
</feature>
<evidence type="ECO:0000313" key="8">
    <source>
        <dbReference type="EMBL" id="ESO02889.1"/>
    </source>
</evidence>
<evidence type="ECO:0000256" key="5">
    <source>
        <dbReference type="ARBA" id="ARBA00031242"/>
    </source>
</evidence>
<reference evidence="9" key="3">
    <citation type="submission" date="2015-06" db="UniProtKB">
        <authorList>
            <consortium name="EnsemblMetazoa"/>
        </authorList>
    </citation>
    <scope>IDENTIFICATION</scope>
</reference>
<dbReference type="InterPro" id="IPR000903">
    <property type="entry name" value="NMT"/>
</dbReference>
<keyword evidence="4" id="KW-0012">Acyltransferase</keyword>
<dbReference type="GeneID" id="20215890"/>
<dbReference type="eggNOG" id="KOG2779">
    <property type="taxonomic scope" value="Eukaryota"/>
</dbReference>
<dbReference type="PANTHER" id="PTHR11377">
    <property type="entry name" value="N-MYRISTOYL TRANSFERASE"/>
    <property type="match status" value="1"/>
</dbReference>
<feature type="compositionally biased region" description="Basic residues" evidence="6">
    <location>
        <begin position="7"/>
        <end position="17"/>
    </location>
</feature>
<dbReference type="AlphaFoldDB" id="T1G492"/>
<dbReference type="InParanoid" id="T1G492"/>
<accession>T1G492</accession>
<dbReference type="EMBL" id="KB096716">
    <property type="protein sequence ID" value="ESO02889.1"/>
    <property type="molecule type" value="Genomic_DNA"/>
</dbReference>